<organism evidence="1 2">
    <name type="scientific">Steinernema carpocapsae</name>
    <name type="common">Entomopathogenic nematode</name>
    <dbReference type="NCBI Taxonomy" id="34508"/>
    <lineage>
        <taxon>Eukaryota</taxon>
        <taxon>Metazoa</taxon>
        <taxon>Ecdysozoa</taxon>
        <taxon>Nematoda</taxon>
        <taxon>Chromadorea</taxon>
        <taxon>Rhabditida</taxon>
        <taxon>Tylenchina</taxon>
        <taxon>Panagrolaimomorpha</taxon>
        <taxon>Strongyloidoidea</taxon>
        <taxon>Steinernematidae</taxon>
        <taxon>Steinernema</taxon>
    </lineage>
</organism>
<accession>A0A4V6A2Z8</accession>
<proteinExistence type="predicted"/>
<reference evidence="1 2" key="2">
    <citation type="journal article" date="2019" name="G3 (Bethesda)">
        <title>Hybrid Assembly of the Genome of the Entomopathogenic Nematode Steinernema carpocapsae Identifies the X-Chromosome.</title>
        <authorList>
            <person name="Serra L."/>
            <person name="Macchietto M."/>
            <person name="Macias-Munoz A."/>
            <person name="McGill C.J."/>
            <person name="Rodriguez I.M."/>
            <person name="Rodriguez B."/>
            <person name="Murad R."/>
            <person name="Mortazavi A."/>
        </authorList>
    </citation>
    <scope>NUCLEOTIDE SEQUENCE [LARGE SCALE GENOMIC DNA]</scope>
    <source>
        <strain evidence="1 2">ALL</strain>
    </source>
</reference>
<name>A0A4V6A2Z8_STECR</name>
<dbReference type="EMBL" id="AZBU02000004">
    <property type="protein sequence ID" value="TKR81115.1"/>
    <property type="molecule type" value="Genomic_DNA"/>
</dbReference>
<dbReference type="AlphaFoldDB" id="A0A4V6A2Z8"/>
<gene>
    <name evidence="1" type="ORF">L596_015049</name>
</gene>
<comment type="caution">
    <text evidence="1">The sequence shown here is derived from an EMBL/GenBank/DDBJ whole genome shotgun (WGS) entry which is preliminary data.</text>
</comment>
<evidence type="ECO:0000313" key="1">
    <source>
        <dbReference type="EMBL" id="TKR81115.1"/>
    </source>
</evidence>
<dbReference type="Proteomes" id="UP000298663">
    <property type="component" value="Unassembled WGS sequence"/>
</dbReference>
<dbReference type="OrthoDB" id="10536205at2759"/>
<sequence length="147" mass="16554">MAAAADPDLLTARFKEQLSSMKVFPTSLRSRLSYEAHDLRAAHNYIKESKSSEVRCHRCHIALSGDNGTLRVLLKRKKPKTMDKKKRIEPWAQCIGCKNVLRCGVLPQRSVAAEEEFLDESIVREQKGAPLLKNSTPVNMLTPPVKK</sequence>
<keyword evidence="2" id="KW-1185">Reference proteome</keyword>
<evidence type="ECO:0000313" key="2">
    <source>
        <dbReference type="Proteomes" id="UP000298663"/>
    </source>
</evidence>
<reference evidence="1 2" key="1">
    <citation type="journal article" date="2015" name="Genome Biol.">
        <title>Comparative genomics of Steinernema reveals deeply conserved gene regulatory networks.</title>
        <authorList>
            <person name="Dillman A.R."/>
            <person name="Macchietto M."/>
            <person name="Porter C.F."/>
            <person name="Rogers A."/>
            <person name="Williams B."/>
            <person name="Antoshechkin I."/>
            <person name="Lee M.M."/>
            <person name="Goodwin Z."/>
            <person name="Lu X."/>
            <person name="Lewis E.E."/>
            <person name="Goodrich-Blair H."/>
            <person name="Stock S.P."/>
            <person name="Adams B.J."/>
            <person name="Sternberg P.W."/>
            <person name="Mortazavi A."/>
        </authorList>
    </citation>
    <scope>NUCLEOTIDE SEQUENCE [LARGE SCALE GENOMIC DNA]</scope>
    <source>
        <strain evidence="1 2">ALL</strain>
    </source>
</reference>
<protein>
    <submittedName>
        <fullName evidence="1">Uncharacterized protein</fullName>
    </submittedName>
</protein>